<dbReference type="AlphaFoldDB" id="A0A443SG96"/>
<dbReference type="STRING" id="299467.A0A443SG96"/>
<dbReference type="InterPro" id="IPR001254">
    <property type="entry name" value="Trypsin_dom"/>
</dbReference>
<feature type="disulfide bond" evidence="7">
    <location>
        <begin position="62"/>
        <end position="77"/>
    </location>
</feature>
<comment type="caution">
    <text evidence="9">The sequence shown here is derived from an EMBL/GenBank/DDBJ whole genome shotgun (WGS) entry which is preliminary data.</text>
</comment>
<feature type="disulfide bond" evidence="7">
    <location>
        <begin position="143"/>
        <end position="158"/>
    </location>
</feature>
<keyword evidence="5" id="KW-0472">Membrane</keyword>
<dbReference type="SMART" id="SM00192">
    <property type="entry name" value="LDLa"/>
    <property type="match status" value="5"/>
</dbReference>
<evidence type="ECO:0000256" key="4">
    <source>
        <dbReference type="ARBA" id="ARBA00022989"/>
    </source>
</evidence>
<keyword evidence="10" id="KW-1185">Reference proteome</keyword>
<dbReference type="VEuPathDB" id="VectorBase:LDEU005487"/>
<dbReference type="SMART" id="SM00020">
    <property type="entry name" value="Tryp_SPc"/>
    <property type="match status" value="1"/>
</dbReference>
<protein>
    <recommendedName>
        <fullName evidence="8">Peptidase S1 domain-containing protein</fullName>
    </recommendedName>
</protein>
<feature type="disulfide bond" evidence="7">
    <location>
        <begin position="102"/>
        <end position="117"/>
    </location>
</feature>
<keyword evidence="6 7" id="KW-1015">Disulfide bond</keyword>
<dbReference type="InterPro" id="IPR036055">
    <property type="entry name" value="LDL_receptor-like_sf"/>
</dbReference>
<evidence type="ECO:0000256" key="7">
    <source>
        <dbReference type="PROSITE-ProRule" id="PRU00124"/>
    </source>
</evidence>
<feature type="disulfide bond" evidence="7">
    <location>
        <begin position="167"/>
        <end position="185"/>
    </location>
</feature>
<feature type="disulfide bond" evidence="7">
    <location>
        <begin position="22"/>
        <end position="37"/>
    </location>
</feature>
<dbReference type="PRINTS" id="PR00261">
    <property type="entry name" value="LDLRECEPTOR"/>
</dbReference>
<dbReference type="Gene3D" id="4.10.400.10">
    <property type="entry name" value="Low-density Lipoprotein Receptor"/>
    <property type="match status" value="4"/>
</dbReference>
<keyword evidence="2" id="KW-0812">Transmembrane</keyword>
<dbReference type="SUPFAM" id="SSF50494">
    <property type="entry name" value="Trypsin-like serine proteases"/>
    <property type="match status" value="1"/>
</dbReference>
<feature type="disulfide bond" evidence="7">
    <location>
        <begin position="160"/>
        <end position="172"/>
    </location>
</feature>
<dbReference type="Proteomes" id="UP000288716">
    <property type="component" value="Unassembled WGS sequence"/>
</dbReference>
<evidence type="ECO:0000313" key="10">
    <source>
        <dbReference type="Proteomes" id="UP000288716"/>
    </source>
</evidence>
<sequence length="666" mass="75618">ENFFPCLTKDKIYVCKETKHLCDNVADCDDGFDEKNCTETCGQNFNCGNSSSLQCIPRKFYCDGLWDCENGVDEESCQIEKCADSKVICKDRSSCLIPYQICDGNYDCRDHSDELGCIDTTGCEAVGRFMCDNNLCIDYSLRCDGFNDCTDGRDEQNCTCLANEFQCENGDCREKEAKCNGKRDCRDGSDEWSCVRVDQNDVIHLINPSDNQWSILCANENFTKKDADSVCNKLALQSSISFSSIAIEISNTTLWAHKQEDNYEFSANCSTRLAQTVVCKTFECSVKVDSEVKAGTSNEIQSLVLLKSENSSKECLAEIISPLWLLASSECLNFEKEQVALWINHTSMIGQVEEIIRHPHSSKFRSLLFRDFDLSLIKLKEPINFQMTHLNTICLPEHEIDFEITCFVNKFDETDPVPFTLLDIGICNEQFHYNTSLTKRQLCANNQRRTIDEPGIGSPLMCLSSESKWFLAGLLSYSNRRKSFRKHPTIFSNIFAMKNYVKLVTGIQQFNSTYNDNLYRILSETELIMLKNLTEMEKARATKLELIASNVTESDIHNENTTDSLETLNTLISDDVNKINITAFENDYDDIQNSTILITKLTEPFVLHTAFVATDSANESNTQISTEETLVTLLMFGISGSYRYVHTVLKRQNTILLAFKLREAVY</sequence>
<dbReference type="Pfam" id="PF00057">
    <property type="entry name" value="Ldl_recept_a"/>
    <property type="match status" value="3"/>
</dbReference>
<dbReference type="Gene3D" id="2.40.10.10">
    <property type="entry name" value="Trypsin-like serine proteases"/>
    <property type="match status" value="1"/>
</dbReference>
<evidence type="ECO:0000256" key="5">
    <source>
        <dbReference type="ARBA" id="ARBA00023136"/>
    </source>
</evidence>
<dbReference type="GO" id="GO:0004252">
    <property type="term" value="F:serine-type endopeptidase activity"/>
    <property type="evidence" value="ECO:0007669"/>
    <property type="project" value="InterPro"/>
</dbReference>
<dbReference type="OrthoDB" id="9990982at2759"/>
<dbReference type="GO" id="GO:0005886">
    <property type="term" value="C:plasma membrane"/>
    <property type="evidence" value="ECO:0007669"/>
    <property type="project" value="TreeGrafter"/>
</dbReference>
<comment type="caution">
    <text evidence="7">Lacks conserved residue(s) required for the propagation of feature annotation.</text>
</comment>
<keyword evidence="4" id="KW-1133">Transmembrane helix</keyword>
<feature type="domain" description="Peptidase S1" evidence="8">
    <location>
        <begin position="292"/>
        <end position="506"/>
    </location>
</feature>
<dbReference type="InterPro" id="IPR002172">
    <property type="entry name" value="LDrepeatLR_classA_rpt"/>
</dbReference>
<feature type="non-terminal residue" evidence="9">
    <location>
        <position position="1"/>
    </location>
</feature>
<dbReference type="CDD" id="cd00112">
    <property type="entry name" value="LDLa"/>
    <property type="match status" value="4"/>
</dbReference>
<feature type="disulfide bond" evidence="7">
    <location>
        <begin position="179"/>
        <end position="194"/>
    </location>
</feature>
<comment type="subcellular location">
    <subcellularLocation>
        <location evidence="1">Membrane</location>
        <topology evidence="1">Single-pass membrane protein</topology>
    </subcellularLocation>
</comment>
<dbReference type="PANTHER" id="PTHR24270">
    <property type="entry name" value="LOW-DENSITY LIPOPROTEIN RECEPTOR-RELATED"/>
    <property type="match status" value="1"/>
</dbReference>
<dbReference type="InterPro" id="IPR043504">
    <property type="entry name" value="Peptidase_S1_PA_chymotrypsin"/>
</dbReference>
<keyword evidence="3" id="KW-0677">Repeat</keyword>
<dbReference type="EMBL" id="NCKV01002660">
    <property type="protein sequence ID" value="RWS26553.1"/>
    <property type="molecule type" value="Genomic_DNA"/>
</dbReference>
<dbReference type="GO" id="GO:0006508">
    <property type="term" value="P:proteolysis"/>
    <property type="evidence" value="ECO:0007669"/>
    <property type="project" value="InterPro"/>
</dbReference>
<evidence type="ECO:0000313" key="9">
    <source>
        <dbReference type="EMBL" id="RWS26553.1"/>
    </source>
</evidence>
<reference evidence="9 10" key="1">
    <citation type="journal article" date="2018" name="Gigascience">
        <title>Genomes of trombidid mites reveal novel predicted allergens and laterally-transferred genes associated with secondary metabolism.</title>
        <authorList>
            <person name="Dong X."/>
            <person name="Chaisiri K."/>
            <person name="Xia D."/>
            <person name="Armstrong S.D."/>
            <person name="Fang Y."/>
            <person name="Donnelly M.J."/>
            <person name="Kadowaki T."/>
            <person name="McGarry J.W."/>
            <person name="Darby A.C."/>
            <person name="Makepeace B.L."/>
        </authorList>
    </citation>
    <scope>NUCLEOTIDE SEQUENCE [LARGE SCALE GENOMIC DNA]</scope>
    <source>
        <strain evidence="9">UoL-UT</strain>
    </source>
</reference>
<gene>
    <name evidence="9" type="ORF">B4U80_06661</name>
</gene>
<evidence type="ECO:0000256" key="6">
    <source>
        <dbReference type="ARBA" id="ARBA00023157"/>
    </source>
</evidence>
<dbReference type="PROSITE" id="PS50068">
    <property type="entry name" value="LDLRA_2"/>
    <property type="match status" value="5"/>
</dbReference>
<organism evidence="9 10">
    <name type="scientific">Leptotrombidium deliense</name>
    <dbReference type="NCBI Taxonomy" id="299467"/>
    <lineage>
        <taxon>Eukaryota</taxon>
        <taxon>Metazoa</taxon>
        <taxon>Ecdysozoa</taxon>
        <taxon>Arthropoda</taxon>
        <taxon>Chelicerata</taxon>
        <taxon>Arachnida</taxon>
        <taxon>Acari</taxon>
        <taxon>Acariformes</taxon>
        <taxon>Trombidiformes</taxon>
        <taxon>Prostigmata</taxon>
        <taxon>Anystina</taxon>
        <taxon>Parasitengona</taxon>
        <taxon>Trombiculoidea</taxon>
        <taxon>Trombiculidae</taxon>
        <taxon>Leptotrombidium</taxon>
    </lineage>
</organism>
<dbReference type="PANTHER" id="PTHR24270:SF60">
    <property type="entry name" value="CUB AND LDLA DOMAIN, ISOFORM A-RELATED"/>
    <property type="match status" value="1"/>
</dbReference>
<accession>A0A443SG96</accession>
<dbReference type="PROSITE" id="PS50240">
    <property type="entry name" value="TRYPSIN_DOM"/>
    <property type="match status" value="1"/>
</dbReference>
<dbReference type="InterPro" id="IPR050685">
    <property type="entry name" value="LDLR"/>
</dbReference>
<evidence type="ECO:0000256" key="2">
    <source>
        <dbReference type="ARBA" id="ARBA00022692"/>
    </source>
</evidence>
<dbReference type="SUPFAM" id="SSF57424">
    <property type="entry name" value="LDL receptor-like module"/>
    <property type="match status" value="4"/>
</dbReference>
<dbReference type="GO" id="GO:0016192">
    <property type="term" value="P:vesicle-mediated transport"/>
    <property type="evidence" value="ECO:0007669"/>
    <property type="project" value="UniProtKB-ARBA"/>
</dbReference>
<evidence type="ECO:0000259" key="8">
    <source>
        <dbReference type="PROSITE" id="PS50240"/>
    </source>
</evidence>
<evidence type="ECO:0000256" key="3">
    <source>
        <dbReference type="ARBA" id="ARBA00022737"/>
    </source>
</evidence>
<dbReference type="InterPro" id="IPR009003">
    <property type="entry name" value="Peptidase_S1_PA"/>
</dbReference>
<evidence type="ECO:0000256" key="1">
    <source>
        <dbReference type="ARBA" id="ARBA00004167"/>
    </source>
</evidence>
<name>A0A443SG96_9ACAR</name>
<proteinExistence type="predicted"/>
<feature type="non-terminal residue" evidence="9">
    <location>
        <position position="666"/>
    </location>
</feature>
<feature type="disulfide bond" evidence="7">
    <location>
        <begin position="131"/>
        <end position="149"/>
    </location>
</feature>